<proteinExistence type="predicted"/>
<evidence type="ECO:0000313" key="3">
    <source>
        <dbReference type="Proteomes" id="UP000265520"/>
    </source>
</evidence>
<reference evidence="2 3" key="1">
    <citation type="journal article" date="2018" name="Front. Plant Sci.">
        <title>Red Clover (Trifolium pratense) and Zigzag Clover (T. medium) - A Picture of Genomic Similarities and Differences.</title>
        <authorList>
            <person name="Dluhosova J."/>
            <person name="Istvanek J."/>
            <person name="Nedelnik J."/>
            <person name="Repkova J."/>
        </authorList>
    </citation>
    <scope>NUCLEOTIDE SEQUENCE [LARGE SCALE GENOMIC DNA]</scope>
    <source>
        <strain evidence="3">cv. 10/8</strain>
        <tissue evidence="2">Leaf</tissue>
    </source>
</reference>
<accession>A0A392N7T2</accession>
<keyword evidence="1" id="KW-1133">Transmembrane helix</keyword>
<evidence type="ECO:0000256" key="1">
    <source>
        <dbReference type="SAM" id="Phobius"/>
    </source>
</evidence>
<keyword evidence="3" id="KW-1185">Reference proteome</keyword>
<feature type="transmembrane region" description="Helical" evidence="1">
    <location>
        <begin position="74"/>
        <end position="94"/>
    </location>
</feature>
<dbReference type="EMBL" id="LXQA010030884">
    <property type="protein sequence ID" value="MCH95857.1"/>
    <property type="molecule type" value="Genomic_DNA"/>
</dbReference>
<dbReference type="AlphaFoldDB" id="A0A392N7T2"/>
<evidence type="ECO:0008006" key="4">
    <source>
        <dbReference type="Google" id="ProtNLM"/>
    </source>
</evidence>
<comment type="caution">
    <text evidence="2">The sequence shown here is derived from an EMBL/GenBank/DDBJ whole genome shotgun (WGS) entry which is preliminary data.</text>
</comment>
<keyword evidence="1" id="KW-0812">Transmembrane</keyword>
<keyword evidence="1" id="KW-0472">Membrane</keyword>
<organism evidence="2 3">
    <name type="scientific">Trifolium medium</name>
    <dbReference type="NCBI Taxonomy" id="97028"/>
    <lineage>
        <taxon>Eukaryota</taxon>
        <taxon>Viridiplantae</taxon>
        <taxon>Streptophyta</taxon>
        <taxon>Embryophyta</taxon>
        <taxon>Tracheophyta</taxon>
        <taxon>Spermatophyta</taxon>
        <taxon>Magnoliopsida</taxon>
        <taxon>eudicotyledons</taxon>
        <taxon>Gunneridae</taxon>
        <taxon>Pentapetalae</taxon>
        <taxon>rosids</taxon>
        <taxon>fabids</taxon>
        <taxon>Fabales</taxon>
        <taxon>Fabaceae</taxon>
        <taxon>Papilionoideae</taxon>
        <taxon>50 kb inversion clade</taxon>
        <taxon>NPAAA clade</taxon>
        <taxon>Hologalegina</taxon>
        <taxon>IRL clade</taxon>
        <taxon>Trifolieae</taxon>
        <taxon>Trifolium</taxon>
    </lineage>
</organism>
<name>A0A392N7T2_9FABA</name>
<evidence type="ECO:0000313" key="2">
    <source>
        <dbReference type="EMBL" id="MCH95857.1"/>
    </source>
</evidence>
<dbReference type="Proteomes" id="UP000265520">
    <property type="component" value="Unassembled WGS sequence"/>
</dbReference>
<protein>
    <recommendedName>
        <fullName evidence="4">Transmembrane protein</fullName>
    </recommendedName>
</protein>
<sequence length="100" mass="11498">MQCRGKKESTEREKSTERCGRIQRWKRRRNLPSSLTFCSCLPRSVLFASSRVVWIRVVMIFEYGSGCVVLMNLVALWLLLIVIEIGGFVVVSFCSDFGFL</sequence>